<name>A0ABV4EJ33_BREEP</name>
<comment type="caution">
    <text evidence="1">The sequence shown here is derived from an EMBL/GenBank/DDBJ whole genome shotgun (WGS) entry which is preliminary data.</text>
</comment>
<dbReference type="RefSeq" id="WP_370035839.1">
    <property type="nucleotide sequence ID" value="NZ_JBGBYS010000007.1"/>
</dbReference>
<dbReference type="Proteomes" id="UP001565435">
    <property type="component" value="Unassembled WGS sequence"/>
</dbReference>
<dbReference type="InterPro" id="IPR014729">
    <property type="entry name" value="Rossmann-like_a/b/a_fold"/>
</dbReference>
<gene>
    <name evidence="1" type="ORF">ABH903_001565</name>
</gene>
<dbReference type="SUPFAM" id="SSF56235">
    <property type="entry name" value="N-terminal nucleophile aminohydrolases (Ntn hydrolases)"/>
    <property type="match status" value="1"/>
</dbReference>
<accession>A0ABV4EJ33</accession>
<evidence type="ECO:0000313" key="2">
    <source>
        <dbReference type="Proteomes" id="UP001565435"/>
    </source>
</evidence>
<evidence type="ECO:0000313" key="1">
    <source>
        <dbReference type="EMBL" id="MEY9258544.1"/>
    </source>
</evidence>
<organism evidence="1 2">
    <name type="scientific">Brevibacterium epidermidis</name>
    <dbReference type="NCBI Taxonomy" id="1698"/>
    <lineage>
        <taxon>Bacteria</taxon>
        <taxon>Bacillati</taxon>
        <taxon>Actinomycetota</taxon>
        <taxon>Actinomycetes</taxon>
        <taxon>Micrococcales</taxon>
        <taxon>Brevibacteriaceae</taxon>
        <taxon>Brevibacterium</taxon>
    </lineage>
</organism>
<sequence length="254" mass="28661">MGWDWLPERFQHLSFGELSVWFDSERTPAIARSESAAVLLVGTAAFVPPGPDQAEATADLQAIAEILHTALVESQEHFLDALDYLGGRFAIIVEVDGLYRVFHDAHGTSTIYYDANRQAFSTHAYLLASLVGAEPRRSDELKAAQSWAALPLSFAWDETPYPTIRALLPNHVLELESRRTYRYFPRERNRFTGLTFEERASEINRLWLGQMSAFAQTTDRFFVSLSGGLDSRVVLAALRGYKDKVDAFTYFTNN</sequence>
<dbReference type="InterPro" id="IPR029055">
    <property type="entry name" value="Ntn_hydrolases_N"/>
</dbReference>
<proteinExistence type="predicted"/>
<dbReference type="Gene3D" id="3.40.50.620">
    <property type="entry name" value="HUPs"/>
    <property type="match status" value="1"/>
</dbReference>
<reference evidence="1 2" key="1">
    <citation type="submission" date="2024-07" db="EMBL/GenBank/DDBJ databases">
        <title>Mealworm larvae gut microbial communities from Newark, Delaware, USA.</title>
        <authorList>
            <person name="Blenner M."/>
        </authorList>
    </citation>
    <scope>NUCLEOTIDE SEQUENCE [LARGE SCALE GENOMIC DNA]</scope>
    <source>
        <strain evidence="1 2">UD i117</strain>
    </source>
</reference>
<dbReference type="EMBL" id="JBGBYS010000007">
    <property type="protein sequence ID" value="MEY9258544.1"/>
    <property type="molecule type" value="Genomic_DNA"/>
</dbReference>
<protein>
    <submittedName>
        <fullName evidence="1">Asparagine synthetase B (Glutamine-hydrolyzing)</fullName>
    </submittedName>
</protein>
<dbReference type="SUPFAM" id="SSF52402">
    <property type="entry name" value="Adenine nucleotide alpha hydrolases-like"/>
    <property type="match status" value="1"/>
</dbReference>
<keyword evidence="2" id="KW-1185">Reference proteome</keyword>